<dbReference type="PROSITE" id="PS00104">
    <property type="entry name" value="EPSP_SYNTHASE_1"/>
    <property type="match status" value="1"/>
</dbReference>
<comment type="caution">
    <text evidence="31">The sequence shown here is derived from an EMBL/GenBank/DDBJ whole genome shotgun (WGS) entry which is preliminary data.</text>
</comment>
<protein>
    <recommendedName>
        <fullName evidence="23">Pentafunctional AROM polypeptide</fullName>
    </recommendedName>
    <domain>
        <recommendedName>
            <fullName evidence="23">3-dehydroquinate synthase</fullName>
            <shortName evidence="23">DHQS</shortName>
            <ecNumber evidence="23">4.2.3.4</ecNumber>
        </recommendedName>
    </domain>
    <domain>
        <recommendedName>
            <fullName evidence="23">3-phosphoshikimate 1-carboxyvinyltransferase</fullName>
            <ecNumber evidence="23">2.5.1.19</ecNumber>
        </recommendedName>
        <alternativeName>
            <fullName evidence="23">5-enolpyruvylshikimate-3-phosphate synthase</fullName>
            <shortName evidence="23">EPSP synthase</shortName>
            <shortName evidence="23">EPSPS</shortName>
        </alternativeName>
    </domain>
    <domain>
        <recommendedName>
            <fullName evidence="23">Shikimate kinase</fullName>
            <shortName evidence="23">SK</shortName>
            <ecNumber evidence="23">2.7.1.71</ecNumber>
        </recommendedName>
    </domain>
    <domain>
        <recommendedName>
            <fullName evidence="23">3-dehydroquinate dehydratase</fullName>
            <shortName evidence="23">3-dehydroquinase</shortName>
            <ecNumber evidence="23">4.2.1.10</ecNumber>
        </recommendedName>
    </domain>
    <domain>
        <recommendedName>
            <fullName evidence="23">Shikimate dehydrogenase</fullName>
            <ecNumber evidence="23">1.1.1.25</ecNumber>
        </recommendedName>
    </domain>
</protein>
<comment type="subunit">
    <text evidence="23 24">Homodimer.</text>
</comment>
<dbReference type="InterPro" id="IPR031322">
    <property type="entry name" value="Shikimate/glucono_kinase"/>
</dbReference>
<dbReference type="CDD" id="cd01556">
    <property type="entry name" value="EPSP_synthase"/>
    <property type="match status" value="1"/>
</dbReference>
<dbReference type="InterPro" id="IPR023193">
    <property type="entry name" value="EPSP_synthase_CS"/>
</dbReference>
<feature type="binding site" evidence="23">
    <location>
        <begin position="45"/>
        <end position="47"/>
    </location>
    <ligand>
        <name>NAD(+)</name>
        <dbReference type="ChEBI" id="CHEBI:57540"/>
    </ligand>
</feature>
<dbReference type="InterPro" id="IPR018508">
    <property type="entry name" value="3-dehydroquinate_DH_AS"/>
</dbReference>
<dbReference type="PIRSF" id="PIRSF000514">
    <property type="entry name" value="Pentafunct_AroM"/>
    <property type="match status" value="1"/>
</dbReference>
<keyword evidence="16 23" id="KW-0560">Oxidoreductase</keyword>
<feature type="active site" description="Proton acceptor; for 3-dehydroquinate synthase activity" evidence="23">
    <location>
        <position position="265"/>
    </location>
</feature>
<keyword evidence="9 23" id="KW-0808">Transferase</keyword>
<comment type="pathway">
    <text evidence="23 24">Metabolic intermediate biosynthesis; chorismate biosynthesis; chorismate from D-erythrose 4-phosphate and phosphoenolpyruvate: step 4/7.</text>
</comment>
<name>A0A9P3LNG4_9APHY</name>
<dbReference type="FunFam" id="3.40.50.300:FF:001256">
    <property type="entry name" value="Pentafunctional AROM polypeptide"/>
    <property type="match status" value="1"/>
</dbReference>
<dbReference type="PRINTS" id="PR01100">
    <property type="entry name" value="SHIKIMTKNASE"/>
</dbReference>
<comment type="cofactor">
    <cofactor evidence="23 24">
        <name>Zn(2+)</name>
        <dbReference type="ChEBI" id="CHEBI:29105"/>
    </cofactor>
    <text evidence="23 24">Binds 2 Zn(2+) ions per subunit.</text>
</comment>
<comment type="similarity">
    <text evidence="23">In the N-terminal section; belongs to the sugar phosphate cyclases superfamily. Dehydroquinate synthase family.</text>
</comment>
<feature type="binding site" evidence="23">
    <location>
        <begin position="269"/>
        <end position="273"/>
    </location>
    <ligand>
        <name>7-phospho-2-dehydro-3-deoxy-D-arabino-heptonate</name>
        <dbReference type="ChEBI" id="CHEBI:58394"/>
    </ligand>
</feature>
<dbReference type="Pfam" id="PF00275">
    <property type="entry name" value="EPSP_synthase"/>
    <property type="match status" value="1"/>
</dbReference>
<feature type="binding site" evidence="23">
    <location>
        <position position="147"/>
    </location>
    <ligand>
        <name>7-phospho-2-dehydro-3-deoxy-D-arabino-heptonate</name>
        <dbReference type="ChEBI" id="CHEBI:58394"/>
    </ligand>
</feature>
<dbReference type="InterPro" id="IPR008289">
    <property type="entry name" value="Pentafunct_AroM"/>
</dbReference>
<comment type="catalytic activity">
    <reaction evidence="20">
        <text>3-phosphoshikimate + phosphoenolpyruvate = 5-O-(1-carboxyvinyl)-3-phosphoshikimate + phosphate</text>
        <dbReference type="Rhea" id="RHEA:21256"/>
        <dbReference type="ChEBI" id="CHEBI:43474"/>
        <dbReference type="ChEBI" id="CHEBI:57701"/>
        <dbReference type="ChEBI" id="CHEBI:58702"/>
        <dbReference type="ChEBI" id="CHEBI:145989"/>
        <dbReference type="EC" id="2.5.1.19"/>
    </reaction>
    <physiologicalReaction direction="left-to-right" evidence="20">
        <dbReference type="Rhea" id="RHEA:21257"/>
    </physiologicalReaction>
</comment>
<dbReference type="HAMAP" id="MF_00222">
    <property type="entry name" value="Shikimate_DH_AroE"/>
    <property type="match status" value="1"/>
</dbReference>
<dbReference type="SUPFAM" id="SSF52540">
    <property type="entry name" value="P-loop containing nucleoside triphosphate hydrolases"/>
    <property type="match status" value="1"/>
</dbReference>
<comment type="catalytic activity">
    <reaction evidence="21 23 24">
        <text>shikimate + ATP = 3-phosphoshikimate + ADP + H(+)</text>
        <dbReference type="Rhea" id="RHEA:13121"/>
        <dbReference type="ChEBI" id="CHEBI:15378"/>
        <dbReference type="ChEBI" id="CHEBI:30616"/>
        <dbReference type="ChEBI" id="CHEBI:36208"/>
        <dbReference type="ChEBI" id="CHEBI:145989"/>
        <dbReference type="ChEBI" id="CHEBI:456216"/>
        <dbReference type="EC" id="2.7.1.71"/>
    </reaction>
</comment>
<feature type="binding site" evidence="23">
    <location>
        <position position="276"/>
    </location>
    <ligand>
        <name>Zn(2+)</name>
        <dbReference type="ChEBI" id="CHEBI:29105"/>
        <note>catalytic</note>
    </ligand>
</feature>
<feature type="binding site" evidence="23">
    <location>
        <position position="131"/>
    </location>
    <ligand>
        <name>7-phospho-2-dehydro-3-deoxy-D-arabino-heptonate</name>
        <dbReference type="ChEBI" id="CHEBI:58394"/>
    </ligand>
</feature>
<dbReference type="InterPro" id="IPR036968">
    <property type="entry name" value="Enolpyruvate_Tfrase_sf"/>
</dbReference>
<dbReference type="FunFam" id="3.65.10.10:FF:000008">
    <property type="entry name" value="Pentafunctional AROM polypeptide"/>
    <property type="match status" value="1"/>
</dbReference>
<evidence type="ECO:0000256" key="21">
    <source>
        <dbReference type="ARBA" id="ARBA00048567"/>
    </source>
</evidence>
<feature type="domain" description="SDH C-terminal" evidence="29">
    <location>
        <begin position="1576"/>
        <end position="1606"/>
    </location>
</feature>
<feature type="domain" description="3-dehydroquinate synthase C-terminal" evidence="30">
    <location>
        <begin position="192"/>
        <end position="363"/>
    </location>
</feature>
<dbReference type="GO" id="GO:0009423">
    <property type="term" value="P:chorismate biosynthetic process"/>
    <property type="evidence" value="ECO:0007669"/>
    <property type="project" value="UniProtKB-UniRule"/>
</dbReference>
<accession>A0A9P3LNG4</accession>
<dbReference type="InterPro" id="IPR016037">
    <property type="entry name" value="DHQ_synth_AroB"/>
</dbReference>
<feature type="binding site" evidence="23">
    <location>
        <begin position="180"/>
        <end position="183"/>
    </location>
    <ligand>
        <name>NAD(+)</name>
        <dbReference type="ChEBI" id="CHEBI:57540"/>
    </ligand>
</feature>
<evidence type="ECO:0000256" key="19">
    <source>
        <dbReference type="ARBA" id="ARBA00023268"/>
    </source>
</evidence>
<comment type="similarity">
    <text evidence="24">In the N-terminal section; belongs to the dehydroquinate synthase family.</text>
</comment>
<dbReference type="Pfam" id="PF01761">
    <property type="entry name" value="DHQ_synthase"/>
    <property type="match status" value="1"/>
</dbReference>
<comment type="similarity">
    <text evidence="5">In the N-terminal section; belongs to the shikimate kinase family.</text>
</comment>
<feature type="active site" description="For EPSP synthase activity" evidence="23">
    <location>
        <position position="843"/>
    </location>
</feature>
<evidence type="ECO:0000259" key="27">
    <source>
        <dbReference type="Pfam" id="PF01761"/>
    </source>
</evidence>
<feature type="binding site" evidence="23">
    <location>
        <position position="153"/>
    </location>
    <ligand>
        <name>7-phospho-2-dehydro-3-deoxy-D-arabino-heptonate</name>
        <dbReference type="ChEBI" id="CHEBI:58394"/>
    </ligand>
</feature>
<dbReference type="GO" id="GO:0005524">
    <property type="term" value="F:ATP binding"/>
    <property type="evidence" value="ECO:0007669"/>
    <property type="project" value="UniProtKB-UniRule"/>
</dbReference>
<dbReference type="SUPFAM" id="SSF51735">
    <property type="entry name" value="NAD(P)-binding Rossmann-fold domains"/>
    <property type="match status" value="1"/>
</dbReference>
<evidence type="ECO:0000256" key="18">
    <source>
        <dbReference type="ARBA" id="ARBA00023239"/>
    </source>
</evidence>
<dbReference type="GO" id="GO:0004764">
    <property type="term" value="F:shikimate 3-dehydrogenase (NADP+) activity"/>
    <property type="evidence" value="ECO:0007669"/>
    <property type="project" value="UniProtKB-UniRule"/>
</dbReference>
<evidence type="ECO:0000256" key="8">
    <source>
        <dbReference type="ARBA" id="ARBA00022605"/>
    </source>
</evidence>
<comment type="similarity">
    <text evidence="23 24">In the 4th section; belongs to the type-I 3-dehydroquinase family.</text>
</comment>
<feature type="binding site" evidence="23">
    <location>
        <position position="361"/>
    </location>
    <ligand>
        <name>7-phospho-2-dehydro-3-deoxy-D-arabino-heptonate</name>
        <dbReference type="ChEBI" id="CHEBI:58394"/>
    </ligand>
</feature>
<evidence type="ECO:0000256" key="11">
    <source>
        <dbReference type="ARBA" id="ARBA00022741"/>
    </source>
</evidence>
<keyword evidence="12 23" id="KW-0418">Kinase</keyword>
<feature type="binding site" evidence="23">
    <location>
        <position position="120"/>
    </location>
    <ligand>
        <name>NAD(+)</name>
        <dbReference type="ChEBI" id="CHEBI:57540"/>
    </ligand>
</feature>
<evidence type="ECO:0000256" key="7">
    <source>
        <dbReference type="ARBA" id="ARBA00022490"/>
    </source>
</evidence>
<dbReference type="CDD" id="cd08195">
    <property type="entry name" value="DHQS"/>
    <property type="match status" value="1"/>
</dbReference>
<dbReference type="Gene3D" id="3.40.50.300">
    <property type="entry name" value="P-loop containing nucleotide triphosphate hydrolases"/>
    <property type="match status" value="1"/>
</dbReference>
<dbReference type="InterPro" id="IPR022893">
    <property type="entry name" value="Shikimate_DH_fam"/>
</dbReference>
<feature type="domain" description="Enolpyruvate transferase" evidence="25">
    <location>
        <begin position="415"/>
        <end position="855"/>
    </location>
</feature>
<evidence type="ECO:0000259" key="28">
    <source>
        <dbReference type="Pfam" id="PF08501"/>
    </source>
</evidence>
<dbReference type="SUPFAM" id="SSF55205">
    <property type="entry name" value="EPT/RTPC-like"/>
    <property type="match status" value="1"/>
</dbReference>
<dbReference type="Gene3D" id="1.20.1090.10">
    <property type="entry name" value="Dehydroquinate synthase-like - alpha domain"/>
    <property type="match status" value="1"/>
</dbReference>
<feature type="binding site" evidence="23">
    <location>
        <begin position="140"/>
        <end position="141"/>
    </location>
    <ligand>
        <name>NAD(+)</name>
        <dbReference type="ChEBI" id="CHEBI:57540"/>
    </ligand>
</feature>
<reference evidence="31 32" key="1">
    <citation type="submission" date="2021-08" db="EMBL/GenBank/DDBJ databases">
        <title>Draft Genome Sequence of Phanerochaete sordida strain YK-624.</title>
        <authorList>
            <person name="Mori T."/>
            <person name="Dohra H."/>
            <person name="Suzuki T."/>
            <person name="Kawagishi H."/>
            <person name="Hirai H."/>
        </authorList>
    </citation>
    <scope>NUCLEOTIDE SEQUENCE [LARGE SCALE GENOMIC DNA]</scope>
    <source>
        <strain evidence="31 32">YK-624</strain>
    </source>
</reference>
<feature type="binding site" evidence="23">
    <location>
        <position position="276"/>
    </location>
    <ligand>
        <name>7-phospho-2-dehydro-3-deoxy-D-arabino-heptonate</name>
        <dbReference type="ChEBI" id="CHEBI:58394"/>
    </ligand>
</feature>
<comment type="subcellular location">
    <subcellularLocation>
        <location evidence="1 23 24">Cytoplasm</location>
    </subcellularLocation>
</comment>
<comment type="catalytic activity">
    <reaction evidence="23 24">
        <text>3-dehydroquinate = 3-dehydroshikimate + H2O</text>
        <dbReference type="Rhea" id="RHEA:21096"/>
        <dbReference type="ChEBI" id="CHEBI:15377"/>
        <dbReference type="ChEBI" id="CHEBI:16630"/>
        <dbReference type="ChEBI" id="CHEBI:32364"/>
        <dbReference type="EC" id="4.2.1.10"/>
    </reaction>
</comment>
<feature type="binding site" evidence="23">
    <location>
        <begin position="195"/>
        <end position="198"/>
    </location>
    <ligand>
        <name>7-phospho-2-dehydro-3-deoxy-D-arabino-heptonate</name>
        <dbReference type="ChEBI" id="CHEBI:58394"/>
    </ligand>
</feature>
<feature type="region of interest" description="3-dehydroquinate synthase" evidence="23">
    <location>
        <begin position="1"/>
        <end position="389"/>
    </location>
</feature>
<evidence type="ECO:0000256" key="6">
    <source>
        <dbReference type="ARBA" id="ARBA00009948"/>
    </source>
</evidence>
<dbReference type="InterPro" id="IPR027417">
    <property type="entry name" value="P-loop_NTPase"/>
</dbReference>
<dbReference type="FunFam" id="3.40.50.1970:FF:000007">
    <property type="entry name" value="Pentafunctional AROM polypeptide"/>
    <property type="match status" value="1"/>
</dbReference>
<dbReference type="Gene3D" id="3.40.50.10860">
    <property type="entry name" value="Leucine Dehydrogenase, chain A, domain 1"/>
    <property type="match status" value="1"/>
</dbReference>
<dbReference type="GO" id="GO:0003866">
    <property type="term" value="F:3-phosphoshikimate 1-carboxyvinyltransferase activity"/>
    <property type="evidence" value="ECO:0007669"/>
    <property type="project" value="UniProtKB-UniRule"/>
</dbReference>
<comment type="similarity">
    <text evidence="4">In the 2nd section; belongs to the type-I 3-dehydroquinase family.</text>
</comment>
<keyword evidence="15 23" id="KW-0521">NADP</keyword>
<dbReference type="Pfam" id="PF01487">
    <property type="entry name" value="DHquinase_I"/>
    <property type="match status" value="1"/>
</dbReference>
<dbReference type="InterPro" id="IPR010110">
    <property type="entry name" value="Shikimate_DH_AroM-type"/>
</dbReference>
<dbReference type="SUPFAM" id="SSF56796">
    <property type="entry name" value="Dehydroquinate synthase-like"/>
    <property type="match status" value="1"/>
</dbReference>
<keyword evidence="13 23" id="KW-0862">Zinc</keyword>
<keyword evidence="8 23" id="KW-0028">Amino-acid biosynthesis</keyword>
<evidence type="ECO:0000256" key="14">
    <source>
        <dbReference type="ARBA" id="ARBA00022840"/>
    </source>
</evidence>
<evidence type="ECO:0000256" key="10">
    <source>
        <dbReference type="ARBA" id="ARBA00022723"/>
    </source>
</evidence>
<dbReference type="GO" id="GO:0003856">
    <property type="term" value="F:3-dehydroquinate synthase activity"/>
    <property type="evidence" value="ECO:0007669"/>
    <property type="project" value="UniProtKB-UniRule"/>
</dbReference>
<feature type="binding site" evidence="23">
    <location>
        <position position="292"/>
    </location>
    <ligand>
        <name>Zn(2+)</name>
        <dbReference type="ChEBI" id="CHEBI:29105"/>
        <note>catalytic</note>
    </ligand>
</feature>
<dbReference type="InterPro" id="IPR013792">
    <property type="entry name" value="RNA3'P_cycl/enolpyr_Trfase_a/b"/>
</dbReference>
<dbReference type="Proteomes" id="UP000703269">
    <property type="component" value="Unassembled WGS sequence"/>
</dbReference>
<feature type="domain" description="Shikimate dehydrogenase substrate binding N-terminal" evidence="28">
    <location>
        <begin position="1329"/>
        <end position="1410"/>
    </location>
</feature>
<dbReference type="InterPro" id="IPR023000">
    <property type="entry name" value="Shikimate_kinase_CS"/>
</dbReference>
<dbReference type="InterPro" id="IPR006151">
    <property type="entry name" value="Shikm_DH/Glu-tRNA_Rdtase"/>
</dbReference>
<dbReference type="FunFam" id="3.65.10.10:FF:000007">
    <property type="entry name" value="Pentafunctional AROM polypeptide"/>
    <property type="match status" value="1"/>
</dbReference>
<dbReference type="InterPro" id="IPR046346">
    <property type="entry name" value="Aminoacid_DH-like_N_sf"/>
</dbReference>
<proteinExistence type="inferred from homology"/>
<evidence type="ECO:0000313" key="32">
    <source>
        <dbReference type="Proteomes" id="UP000703269"/>
    </source>
</evidence>
<evidence type="ECO:0000256" key="22">
    <source>
        <dbReference type="ARBA" id="ARBA00054455"/>
    </source>
</evidence>
<feature type="region of interest" description="Shikimate dehydrogenase" evidence="23">
    <location>
        <begin position="1324"/>
        <end position="1613"/>
    </location>
</feature>
<dbReference type="GO" id="GO:0004765">
    <property type="term" value="F:shikimate kinase activity"/>
    <property type="evidence" value="ECO:0007669"/>
    <property type="project" value="UniProtKB-UniRule"/>
</dbReference>
<evidence type="ECO:0000256" key="4">
    <source>
        <dbReference type="ARBA" id="ARBA00006477"/>
    </source>
</evidence>
<dbReference type="GO" id="GO:0003855">
    <property type="term" value="F:3-dehydroquinate dehydratase activity"/>
    <property type="evidence" value="ECO:0007669"/>
    <property type="project" value="UniProtKB-UniRule"/>
</dbReference>
<dbReference type="HAMAP" id="MF_00210">
    <property type="entry name" value="EPSP_synth"/>
    <property type="match status" value="1"/>
</dbReference>
<dbReference type="EC" id="1.1.1.25" evidence="23"/>
<dbReference type="NCBIfam" id="TIGR01356">
    <property type="entry name" value="aroA"/>
    <property type="match status" value="1"/>
</dbReference>
<evidence type="ECO:0000259" key="26">
    <source>
        <dbReference type="Pfam" id="PF01488"/>
    </source>
</evidence>
<dbReference type="OrthoDB" id="197068at2759"/>
<dbReference type="GO" id="GO:0046872">
    <property type="term" value="F:metal ion binding"/>
    <property type="evidence" value="ECO:0007669"/>
    <property type="project" value="UniProtKB-UniRule"/>
</dbReference>
<keyword evidence="19 23" id="KW-0511">Multifunctional enzyme</keyword>
<dbReference type="PROSITE" id="PS01028">
    <property type="entry name" value="DEHYDROQUINASE_I"/>
    <property type="match status" value="1"/>
</dbReference>
<keyword evidence="18 23" id="KW-0456">Lyase</keyword>
<dbReference type="NCBIfam" id="TIGR01093">
    <property type="entry name" value="aroD"/>
    <property type="match status" value="1"/>
</dbReference>
<dbReference type="Pfam" id="PF01202">
    <property type="entry name" value="SKI"/>
    <property type="match status" value="1"/>
</dbReference>
<dbReference type="EC" id="2.7.1.71" evidence="23"/>
<dbReference type="Gene3D" id="3.40.50.720">
    <property type="entry name" value="NAD(P)-binding Rossmann-like Domain"/>
    <property type="match status" value="1"/>
</dbReference>
<feature type="binding site" evidence="23">
    <location>
        <begin position="84"/>
        <end position="87"/>
    </location>
    <ligand>
        <name>NAD(+)</name>
        <dbReference type="ChEBI" id="CHEBI:57540"/>
    </ligand>
</feature>
<keyword evidence="17 23" id="KW-0057">Aromatic amino acid biosynthesis</keyword>
<dbReference type="PANTHER" id="PTHR21090">
    <property type="entry name" value="AROM/DEHYDROQUINATE SYNTHASE"/>
    <property type="match status" value="1"/>
</dbReference>
<dbReference type="EC" id="4.2.3.4" evidence="23"/>
<dbReference type="CDD" id="cd01065">
    <property type="entry name" value="NAD_bind_Shikimate_DH"/>
    <property type="match status" value="1"/>
</dbReference>
<feature type="domain" description="3-dehydroquinate synthase N-terminal" evidence="27">
    <location>
        <begin position="78"/>
        <end position="190"/>
    </location>
</feature>
<feature type="binding site" evidence="23">
    <location>
        <begin position="115"/>
        <end position="117"/>
    </location>
    <ligand>
        <name>NAD(+)</name>
        <dbReference type="ChEBI" id="CHEBI:57540"/>
    </ligand>
</feature>
<keyword evidence="10 23" id="KW-0479">Metal-binding</keyword>
<keyword evidence="14 23" id="KW-0067">ATP-binding</keyword>
<feature type="binding site" evidence="23">
    <location>
        <position position="163"/>
    </location>
    <ligand>
        <name>7-phospho-2-dehydro-3-deoxy-D-arabino-heptonate</name>
        <dbReference type="ChEBI" id="CHEBI:58394"/>
    </ligand>
</feature>
<sequence length="1613" mass="174242">MTSTDVRKVSILGRESIHCGFHLVPYIVKTVLETLPSSTYVLFTDTNVGGLHLSAFEEEFEKGIKAVKSEVKPRLLTYILPPGETSKSRECKADIEDYLLLNKCTRDTVVLAVGGGVIGDLIGFVAATFMRGVRFCQVPTTLLSMVDSSVGGKTAIDTPHGKNLIGAFWQPEYIFIDAAFLETLPAREFSNGMAEVIKTAAIWNETEFSALESRSAEIFAAIQTPSKDFSGRTAATRSAAQELLLSVISGSISVKAHIVTVDERETGLRNLVNFGHTIGHAIEAVLTPTILHGECVSVGMILEAEVARSLGVLSQVAVGRLTRCLKAYNLPVSTSDPKIASLPAARQLTVERLLDIMKVDKKNSGPQKKVVLLSRIGKTYEEKATVVADAVIAKTLSEAVKVVPGIPSKSPIRMATPGSKSISNRALLLAALAQGTCRLKNLLHSDDTQVMMNALIELKGAKFSWEDNGETLVVEGGAGSLAVPPKGKEIYLGNAGTAARFLTTVCTLVQASGDGERTVITGNARMKQRPIGPLVDALRANGSSVEYLESQGCLPLSIAPAGLTGSKIQLAATVSSQYVSSILLCAPYAQEQVTLELIGGQVISQPYIDMTIAMMRTFGVHVVRERDAAGALLDVYTIPKATYANPAEYNIESDASSATYPLAIAAITGTEVTIANIGSASLQGDARFAKEVLEPMGCEVVQTATETTVRGPPIGKLRPLGLVDMEPMTDAFLTASVLAAVATGQCLPRRELTDSPGYNVSRIIGIANQRVKECNRIRAMIDQLAKFGVETRELEDGLEVFGKPISDLKEGASIHCYDDHRVAMAFSVLGTIIKETIIEEKRCVEKTWPNWWDDLENKIGLHVEGVELSHASLVGSQSGQTPSNPSATVVIVGMRGSGKSFIGELAASTLGWSFIDADTYFEEKHKQGVREFVHQKGWPAFREAETAILAEILEKYPTNHILSLGGGIVETESARELLKAYVKKGPVVHIVREIDEVVKYLGEETARPAYGEPVVDVFKRREPWFAECCSYEFVNYTGVLNTSDVISVSPQSVRREVARFFSHITGQHPNLAENVSNGNRSYFLSLTYPDITPALPFIEELVAGVDAVEVRVDLLRNPVDTDVFKPYVPPTAYVCEQISALRQKTSLPIVFTCRTVSQGGSFPDTAEKEAFELFRAAIRLGVEYIDVELSWSKKQINALVGHKGFSQLVASYHDWSGNLKWETAQTKDIYDRAAAFGDIVKIVGKANKFEDNLSLYRFVQERTKVAGSKPIIAINMGIEGQPSRILNATFSPVTHPLLPSTAAPGQLSFVQIQNALHLLGLLPSKRFFLFGNPISQSMSPTIHNTTYEILGLPHKYELLETETVGDEIKAALTLPEFGGASVTIPFKLDVIPLLDTLSPHAEAIGAVNTIVPVKRDDGSTVLHGENTDWVGMRECIVTRLSVTGRSIEAALVIGAGGTSRAAVYALKSLGVRTIYLFNRTRASAEAVAAAFPDANVRVLEQLGVWPEGASAPSVVISTVPASATTLDAATANALFLPASVLDKSVQGVVVDMAYRPAVTPLLELAGKVGSWKTVRGLDVLLEQGYAQFKLWTGRDAPRSKVADVVRRAYEGKQ</sequence>
<dbReference type="Pfam" id="PF01488">
    <property type="entry name" value="Shikimate_DH"/>
    <property type="match status" value="1"/>
</dbReference>
<dbReference type="SUPFAM" id="SSF51569">
    <property type="entry name" value="Aldolase"/>
    <property type="match status" value="1"/>
</dbReference>
<dbReference type="HAMAP" id="MF_03143">
    <property type="entry name" value="Pentafunct_AroM"/>
    <property type="match status" value="1"/>
</dbReference>
<feature type="domain" description="Quinate/shikimate 5-dehydrogenase/glutamyl-tRNA reductase" evidence="26">
    <location>
        <begin position="1449"/>
        <end position="1531"/>
    </location>
</feature>
<feature type="binding site" evidence="23">
    <location>
        <position position="191"/>
    </location>
    <ligand>
        <name>NAD(+)</name>
        <dbReference type="ChEBI" id="CHEBI:57540"/>
    </ligand>
</feature>
<feature type="binding site" evidence="23">
    <location>
        <begin position="893"/>
        <end position="900"/>
    </location>
    <ligand>
        <name>ATP</name>
        <dbReference type="ChEBI" id="CHEBI:30616"/>
    </ligand>
</feature>
<keyword evidence="11 23" id="KW-0547">Nucleotide-binding</keyword>
<comment type="similarity">
    <text evidence="23 24">In the 2nd section; belongs to the EPSP synthase family.</text>
</comment>
<comment type="caution">
    <text evidence="23">Lacks conserved residue(s) required for the propagation of feature annotation.</text>
</comment>
<dbReference type="PROSITE" id="PS01128">
    <property type="entry name" value="SHIKIMATE_KINASE"/>
    <property type="match status" value="1"/>
</dbReference>
<comment type="catalytic activity">
    <reaction evidence="23 24">
        <text>shikimate + NADP(+) = 3-dehydroshikimate + NADPH + H(+)</text>
        <dbReference type="Rhea" id="RHEA:17737"/>
        <dbReference type="ChEBI" id="CHEBI:15378"/>
        <dbReference type="ChEBI" id="CHEBI:16630"/>
        <dbReference type="ChEBI" id="CHEBI:36208"/>
        <dbReference type="ChEBI" id="CHEBI:57783"/>
        <dbReference type="ChEBI" id="CHEBI:58349"/>
        <dbReference type="EC" id="1.1.1.25"/>
    </reaction>
</comment>
<dbReference type="EC" id="2.5.1.19" evidence="23"/>
<comment type="pathway">
    <text evidence="3 23 24">Metabolic intermediate biosynthesis; chorismate biosynthesis; chorismate from D-erythrose 4-phosphate and phosphoenolpyruvate: step 5/7.</text>
</comment>
<feature type="binding site" evidence="23">
    <location>
        <position position="162"/>
    </location>
    <ligand>
        <name>NAD(+)</name>
        <dbReference type="ChEBI" id="CHEBI:57540"/>
    </ligand>
</feature>
<dbReference type="InterPro" id="IPR006264">
    <property type="entry name" value="EPSP_synthase"/>
</dbReference>
<dbReference type="Pfam" id="PF18317">
    <property type="entry name" value="SDH_C"/>
    <property type="match status" value="1"/>
</dbReference>
<gene>
    <name evidence="31" type="ORF">PsYK624_167380</name>
</gene>
<dbReference type="SUPFAM" id="SSF53223">
    <property type="entry name" value="Aminoacid dehydrogenase-like, N-terminal domain"/>
    <property type="match status" value="1"/>
</dbReference>
<evidence type="ECO:0000256" key="3">
    <source>
        <dbReference type="ARBA" id="ARBA00004842"/>
    </source>
</evidence>
<feature type="active site" description="Proton acceptor; for 3-dehydroquinate dehydratase activity" evidence="23">
    <location>
        <position position="1213"/>
    </location>
</feature>
<comment type="pathway">
    <text evidence="23 24">Metabolic intermediate biosynthesis; chorismate biosynthesis; chorismate from D-erythrose 4-phosphate and phosphoenolpyruvate: step 3/7.</text>
</comment>
<dbReference type="Gene3D" id="3.65.10.10">
    <property type="entry name" value="Enolpyruvate transferase domain"/>
    <property type="match status" value="2"/>
</dbReference>
<dbReference type="Gene3D" id="3.40.50.1970">
    <property type="match status" value="1"/>
</dbReference>
<dbReference type="InterPro" id="IPR000623">
    <property type="entry name" value="Shikimate_kinase/TSH1"/>
</dbReference>
<dbReference type="FunFam" id="3.20.20.70:FF:000135">
    <property type="entry name" value="Pentafunctional AROM polypeptide"/>
    <property type="match status" value="1"/>
</dbReference>
<evidence type="ECO:0000259" key="29">
    <source>
        <dbReference type="Pfam" id="PF18317"/>
    </source>
</evidence>
<dbReference type="InterPro" id="IPR013708">
    <property type="entry name" value="Shikimate_DH-bd_N"/>
</dbReference>
<dbReference type="InterPro" id="IPR030960">
    <property type="entry name" value="DHQS/DOIS_N"/>
</dbReference>
<comment type="pathway">
    <text evidence="23 24">Metabolic intermediate biosynthesis; chorismate biosynthesis; chorismate from D-erythrose 4-phosphate and phosphoenolpyruvate: step 2/7.</text>
</comment>
<dbReference type="InterPro" id="IPR056179">
    <property type="entry name" value="DHQS_C"/>
</dbReference>
<dbReference type="GO" id="GO:0009073">
    <property type="term" value="P:aromatic amino acid family biosynthetic process"/>
    <property type="evidence" value="ECO:0007669"/>
    <property type="project" value="UniProtKB-UniRule"/>
</dbReference>
<evidence type="ECO:0000313" key="31">
    <source>
        <dbReference type="EMBL" id="GJF00450.1"/>
    </source>
</evidence>
<evidence type="ECO:0000256" key="17">
    <source>
        <dbReference type="ARBA" id="ARBA00023141"/>
    </source>
</evidence>
<dbReference type="CDD" id="cd00502">
    <property type="entry name" value="DHQase_I"/>
    <property type="match status" value="1"/>
</dbReference>
<dbReference type="NCBIfam" id="TIGR01357">
    <property type="entry name" value="aroB"/>
    <property type="match status" value="1"/>
</dbReference>
<comment type="similarity">
    <text evidence="6">Belongs to the EPSP synthase family.</text>
</comment>
<evidence type="ECO:0000256" key="23">
    <source>
        <dbReference type="HAMAP-Rule" id="MF_03143"/>
    </source>
</evidence>
<keyword evidence="32" id="KW-1185">Reference proteome</keyword>
<comment type="function">
    <text evidence="22 23 24">The AROM polypeptide catalyzes 5 consecutive enzymatic reactions in prechorismate polyaromatic amino acid biosynthesis.</text>
</comment>
<dbReference type="InterPro" id="IPR013785">
    <property type="entry name" value="Aldolase_TIM"/>
</dbReference>
<evidence type="ECO:0000256" key="13">
    <source>
        <dbReference type="ARBA" id="ARBA00022833"/>
    </source>
</evidence>
<evidence type="ECO:0000259" key="25">
    <source>
        <dbReference type="Pfam" id="PF00275"/>
    </source>
</evidence>
<comment type="similarity">
    <text evidence="23 24">In the 3rd section; belongs to the shikimate kinase family.</text>
</comment>
<dbReference type="HAMAP" id="MF_00109">
    <property type="entry name" value="Shikimate_kinase"/>
    <property type="match status" value="1"/>
</dbReference>
<dbReference type="GO" id="GO:0008652">
    <property type="term" value="P:amino acid biosynthetic process"/>
    <property type="evidence" value="ECO:0007669"/>
    <property type="project" value="UniProtKB-KW"/>
</dbReference>
<dbReference type="InterPro" id="IPR036291">
    <property type="entry name" value="NAD(P)-bd_dom_sf"/>
</dbReference>
<evidence type="ECO:0000256" key="9">
    <source>
        <dbReference type="ARBA" id="ARBA00022679"/>
    </source>
</evidence>
<feature type="binding site" evidence="23">
    <location>
        <position position="255"/>
    </location>
    <ligand>
        <name>7-phospho-2-dehydro-3-deoxy-D-arabino-heptonate</name>
        <dbReference type="ChEBI" id="CHEBI:58394"/>
    </ligand>
</feature>
<dbReference type="PANTHER" id="PTHR21090:SF5">
    <property type="entry name" value="PENTAFUNCTIONAL AROM POLYPEPTIDE"/>
    <property type="match status" value="1"/>
</dbReference>
<comment type="similarity">
    <text evidence="23 24">In the C-terminal section; belongs to the shikimate dehydrogenase family.</text>
</comment>
<dbReference type="EC" id="4.2.1.10" evidence="23"/>
<evidence type="ECO:0000256" key="20">
    <source>
        <dbReference type="ARBA" id="ARBA00044633"/>
    </source>
</evidence>
<feature type="binding site" evidence="23">
    <location>
        <position position="292"/>
    </location>
    <ligand>
        <name>7-phospho-2-dehydro-3-deoxy-D-arabino-heptonate</name>
        <dbReference type="ChEBI" id="CHEBI:58394"/>
    </ligand>
</feature>
<dbReference type="PROSITE" id="PS00885">
    <property type="entry name" value="EPSP_SYNTHASE_2"/>
    <property type="match status" value="1"/>
</dbReference>
<evidence type="ECO:0000256" key="24">
    <source>
        <dbReference type="PIRNR" id="PIRNR000514"/>
    </source>
</evidence>
<dbReference type="Pfam" id="PF08501">
    <property type="entry name" value="Shikimate_dh_N"/>
    <property type="match status" value="1"/>
</dbReference>
<dbReference type="Gene3D" id="3.20.20.70">
    <property type="entry name" value="Aldolase class I"/>
    <property type="match status" value="1"/>
</dbReference>
<dbReference type="InterPro" id="IPR001986">
    <property type="entry name" value="Enolpyruvate_Tfrase_dom"/>
</dbReference>
<dbReference type="FunFam" id="1.20.1090.10:FF:000007">
    <property type="entry name" value="Pentafunctional AROM polypeptide"/>
    <property type="match status" value="1"/>
</dbReference>
<evidence type="ECO:0000256" key="5">
    <source>
        <dbReference type="ARBA" id="ARBA00009349"/>
    </source>
</evidence>
<dbReference type="GO" id="GO:0005737">
    <property type="term" value="C:cytoplasm"/>
    <property type="evidence" value="ECO:0007669"/>
    <property type="project" value="UniProtKB-SubCell"/>
</dbReference>
<dbReference type="EMBL" id="BPQB01000155">
    <property type="protein sequence ID" value="GJF00450.1"/>
    <property type="molecule type" value="Genomic_DNA"/>
</dbReference>
<evidence type="ECO:0000259" key="30">
    <source>
        <dbReference type="Pfam" id="PF24621"/>
    </source>
</evidence>
<keyword evidence="7 23" id="KW-0963">Cytoplasm</keyword>
<dbReference type="Pfam" id="PF24621">
    <property type="entry name" value="DHQS_C"/>
    <property type="match status" value="1"/>
</dbReference>
<evidence type="ECO:0000256" key="2">
    <source>
        <dbReference type="ARBA" id="ARBA00004811"/>
    </source>
</evidence>
<evidence type="ECO:0000256" key="15">
    <source>
        <dbReference type="ARBA" id="ARBA00022857"/>
    </source>
</evidence>
<feature type="active site" description="Schiff-base intermediate with substrate; for 3-dehydroquinate dehydratase activity" evidence="23">
    <location>
        <position position="1241"/>
    </location>
</feature>
<dbReference type="NCBIfam" id="TIGR01809">
    <property type="entry name" value="Shik-DH-AROM"/>
    <property type="match status" value="1"/>
</dbReference>
<feature type="active site" description="Proton acceptor; for 3-dehydroquinate synthase activity" evidence="23">
    <location>
        <position position="280"/>
    </location>
</feature>
<dbReference type="InterPro" id="IPR001381">
    <property type="entry name" value="DHquinase_I"/>
</dbReference>
<evidence type="ECO:0000256" key="1">
    <source>
        <dbReference type="ARBA" id="ARBA00004496"/>
    </source>
</evidence>
<comment type="pathway">
    <text evidence="2 23 24">Metabolic intermediate biosynthesis; chorismate biosynthesis; chorismate from D-erythrose 4-phosphate and phosphoenolpyruvate: step 6/7.</text>
</comment>
<evidence type="ECO:0000256" key="16">
    <source>
        <dbReference type="ARBA" id="ARBA00023002"/>
    </source>
</evidence>
<dbReference type="InterPro" id="IPR041121">
    <property type="entry name" value="SDH_C"/>
</dbReference>
<organism evidence="31 32">
    <name type="scientific">Phanerochaete sordida</name>
    <dbReference type="NCBI Taxonomy" id="48140"/>
    <lineage>
        <taxon>Eukaryota</taxon>
        <taxon>Fungi</taxon>
        <taxon>Dikarya</taxon>
        <taxon>Basidiomycota</taxon>
        <taxon>Agaricomycotina</taxon>
        <taxon>Agaricomycetes</taxon>
        <taxon>Polyporales</taxon>
        <taxon>Phanerochaetaceae</taxon>
        <taxon>Phanerochaete</taxon>
    </lineage>
</organism>
<evidence type="ECO:0000256" key="12">
    <source>
        <dbReference type="ARBA" id="ARBA00022777"/>
    </source>
</evidence>
<feature type="binding site" evidence="23">
    <location>
        <position position="195"/>
    </location>
    <ligand>
        <name>Zn(2+)</name>
        <dbReference type="ChEBI" id="CHEBI:29105"/>
        <note>catalytic</note>
    </ligand>
</feature>
<comment type="catalytic activity">
    <reaction evidence="23 24">
        <text>7-phospho-2-dehydro-3-deoxy-D-arabino-heptonate = 3-dehydroquinate + phosphate</text>
        <dbReference type="Rhea" id="RHEA:21968"/>
        <dbReference type="ChEBI" id="CHEBI:32364"/>
        <dbReference type="ChEBI" id="CHEBI:43474"/>
        <dbReference type="ChEBI" id="CHEBI:58394"/>
        <dbReference type="EC" id="4.2.3.4"/>
    </reaction>
</comment>
<dbReference type="CDD" id="cd00464">
    <property type="entry name" value="SK"/>
    <property type="match status" value="1"/>
</dbReference>